<evidence type="ECO:0000256" key="1">
    <source>
        <dbReference type="SAM" id="SignalP"/>
    </source>
</evidence>
<evidence type="ECO:0000313" key="4">
    <source>
        <dbReference type="EMBL" id="USS43036.1"/>
    </source>
</evidence>
<dbReference type="InterPro" id="IPR050263">
    <property type="entry name" value="Bact_Fimbrial_Adh_Pro"/>
</dbReference>
<proteinExistence type="predicted"/>
<dbReference type="Proteomes" id="UP001056386">
    <property type="component" value="Chromosome 2"/>
</dbReference>
<name>A0AAQ0BSQ7_BURGL</name>
<reference evidence="4" key="2">
    <citation type="submission" date="2022-06" db="EMBL/GenBank/DDBJ databases">
        <title>Draft genome sequence of Burkholderia glumae strain GR20004 isolated from rice panicle showing bacterial panicle blight.</title>
        <authorList>
            <person name="Choi S.Y."/>
            <person name="Lee Y.H."/>
        </authorList>
    </citation>
    <scope>NUCLEOTIDE SEQUENCE</scope>
    <source>
        <strain evidence="4">GR20004</strain>
    </source>
</reference>
<feature type="signal peptide" evidence="1">
    <location>
        <begin position="1"/>
        <end position="25"/>
    </location>
</feature>
<feature type="domain" description="Fimbrial-type adhesion" evidence="2">
    <location>
        <begin position="32"/>
        <end position="182"/>
    </location>
</feature>
<gene>
    <name evidence="3" type="ORF">I6H06_04140</name>
    <name evidence="4" type="ORF">NFI99_00640</name>
</gene>
<dbReference type="GO" id="GO:0043709">
    <property type="term" value="P:cell adhesion involved in single-species biofilm formation"/>
    <property type="evidence" value="ECO:0007669"/>
    <property type="project" value="TreeGrafter"/>
</dbReference>
<organism evidence="3 5">
    <name type="scientific">Burkholderia glumae</name>
    <name type="common">Pseudomonas glumae</name>
    <dbReference type="NCBI Taxonomy" id="337"/>
    <lineage>
        <taxon>Bacteria</taxon>
        <taxon>Pseudomonadati</taxon>
        <taxon>Pseudomonadota</taxon>
        <taxon>Betaproteobacteria</taxon>
        <taxon>Burkholderiales</taxon>
        <taxon>Burkholderiaceae</taxon>
        <taxon>Burkholderia</taxon>
    </lineage>
</organism>
<dbReference type="SUPFAM" id="SSF49401">
    <property type="entry name" value="Bacterial adhesins"/>
    <property type="match status" value="1"/>
</dbReference>
<dbReference type="RefSeq" id="WP_012733021.1">
    <property type="nucleotide sequence ID" value="NZ_CP021075.1"/>
</dbReference>
<dbReference type="InterPro" id="IPR008966">
    <property type="entry name" value="Adhesion_dom_sf"/>
</dbReference>
<keyword evidence="6" id="KW-1185">Reference proteome</keyword>
<dbReference type="AlphaFoldDB" id="A0AAQ0BSQ7"/>
<dbReference type="GeneID" id="45693586"/>
<evidence type="ECO:0000313" key="5">
    <source>
        <dbReference type="Proteomes" id="UP000594892"/>
    </source>
</evidence>
<accession>A0AAQ0BSQ7</accession>
<dbReference type="Proteomes" id="UP000594892">
    <property type="component" value="Chromosome 1"/>
</dbReference>
<protein>
    <submittedName>
        <fullName evidence="3">Type 1 fimbrial protein</fullName>
    </submittedName>
</protein>
<sequence length="182" mass="18659">MKSKYKKITIALAGLFVLSSTYGQTAPGTGRITFNGELTANTCSINGGDVDQTVQLPKVSTSSLSTAGAIAGSRMFQIRVEKCAADVTNIAAHFETFNIDAATGNARNVADAAGAAKNVTVQLVDGDGTTAVKLGDAGKYVAVSGTGDERGARLDYGGQYYATGATTAGIVQAVVKYTIAYQ</sequence>
<dbReference type="Gene3D" id="2.60.40.1090">
    <property type="entry name" value="Fimbrial-type adhesion domain"/>
    <property type="match status" value="1"/>
</dbReference>
<dbReference type="EMBL" id="CP099583">
    <property type="protein sequence ID" value="USS43036.1"/>
    <property type="molecule type" value="Genomic_DNA"/>
</dbReference>
<evidence type="ECO:0000313" key="6">
    <source>
        <dbReference type="Proteomes" id="UP001056386"/>
    </source>
</evidence>
<dbReference type="InterPro" id="IPR036937">
    <property type="entry name" value="Adhesion_dom_fimbrial_sf"/>
</dbReference>
<dbReference type="Pfam" id="PF00419">
    <property type="entry name" value="Fimbrial"/>
    <property type="match status" value="1"/>
</dbReference>
<feature type="chain" id="PRO_5042995401" evidence="1">
    <location>
        <begin position="26"/>
        <end position="182"/>
    </location>
</feature>
<dbReference type="InterPro" id="IPR000259">
    <property type="entry name" value="Adhesion_dom_fimbrial"/>
</dbReference>
<dbReference type="PANTHER" id="PTHR33420:SF10">
    <property type="entry name" value="FIMBRIAE MAJOR SUBUNIT"/>
    <property type="match status" value="1"/>
</dbReference>
<dbReference type="PANTHER" id="PTHR33420">
    <property type="entry name" value="FIMBRIAL SUBUNIT ELFA-RELATED"/>
    <property type="match status" value="1"/>
</dbReference>
<evidence type="ECO:0000313" key="3">
    <source>
        <dbReference type="EMBL" id="QPQ90926.1"/>
    </source>
</evidence>
<reference evidence="3 5" key="1">
    <citation type="submission" date="2020-12" db="EMBL/GenBank/DDBJ databases">
        <title>FDA dAtabase for Regulatory Grade micrObial Sequences (FDA-ARGOS): Supporting development and validation of Infectious Disease Dx tests.</title>
        <authorList>
            <person name="Minogue T."/>
            <person name="Wolcott M."/>
            <person name="Wasieloski L."/>
            <person name="Aguilar W."/>
            <person name="Moore D."/>
            <person name="Jaissle J."/>
            <person name="Tallon L."/>
            <person name="Sadzewicz L."/>
            <person name="Zhao X."/>
            <person name="Boylan J."/>
            <person name="Ott S."/>
            <person name="Bowen H."/>
            <person name="Vavikolanu K."/>
            <person name="Mehta A."/>
            <person name="Aluvathingal J."/>
            <person name="Nadendla S."/>
            <person name="Yan Y."/>
            <person name="Sichtig H."/>
        </authorList>
    </citation>
    <scope>NUCLEOTIDE SEQUENCE [LARGE SCALE GENOMIC DNA]</scope>
    <source>
        <strain evidence="3 5">FDAARGOS_949</strain>
    </source>
</reference>
<keyword evidence="1" id="KW-0732">Signal</keyword>
<dbReference type="EMBL" id="CP065600">
    <property type="protein sequence ID" value="QPQ90926.1"/>
    <property type="molecule type" value="Genomic_DNA"/>
</dbReference>
<dbReference type="GO" id="GO:0009289">
    <property type="term" value="C:pilus"/>
    <property type="evidence" value="ECO:0007669"/>
    <property type="project" value="InterPro"/>
</dbReference>
<evidence type="ECO:0000259" key="2">
    <source>
        <dbReference type="Pfam" id="PF00419"/>
    </source>
</evidence>